<reference evidence="8 9" key="1">
    <citation type="submission" date="2017-11" db="EMBL/GenBank/DDBJ databases">
        <title>De novo assembly and phasing of dikaryotic genomes from two isolates of Puccinia coronata f. sp. avenae, the causal agent of oat crown rust.</title>
        <authorList>
            <person name="Miller M.E."/>
            <person name="Zhang Y."/>
            <person name="Omidvar V."/>
            <person name="Sperschneider J."/>
            <person name="Schwessinger B."/>
            <person name="Raley C."/>
            <person name="Palmer J.M."/>
            <person name="Garnica D."/>
            <person name="Upadhyaya N."/>
            <person name="Rathjen J."/>
            <person name="Taylor J.M."/>
            <person name="Park R.F."/>
            <person name="Dodds P.N."/>
            <person name="Hirsch C.D."/>
            <person name="Kianian S.F."/>
            <person name="Figueroa M."/>
        </authorList>
    </citation>
    <scope>NUCLEOTIDE SEQUENCE [LARGE SCALE GENOMIC DNA]</scope>
    <source>
        <strain evidence="8">12NC29</strain>
    </source>
</reference>
<keyword evidence="9" id="KW-1185">Reference proteome</keyword>
<dbReference type="OrthoDB" id="1470350at2759"/>
<evidence type="ECO:0000256" key="2">
    <source>
        <dbReference type="ARBA" id="ARBA00022723"/>
    </source>
</evidence>
<dbReference type="PROSITE" id="PS00086">
    <property type="entry name" value="CYTOCHROME_P450"/>
    <property type="match status" value="1"/>
</dbReference>
<dbReference type="InterPro" id="IPR017972">
    <property type="entry name" value="Cyt_P450_CS"/>
</dbReference>
<keyword evidence="3 6" id="KW-0560">Oxidoreductase</keyword>
<evidence type="ECO:0000256" key="6">
    <source>
        <dbReference type="RuleBase" id="RU000461"/>
    </source>
</evidence>
<dbReference type="InterPro" id="IPR036396">
    <property type="entry name" value="Cyt_P450_sf"/>
</dbReference>
<proteinExistence type="inferred from homology"/>
<dbReference type="PRINTS" id="PR00463">
    <property type="entry name" value="EP450I"/>
</dbReference>
<comment type="cofactor">
    <cofactor evidence="5">
        <name>heme</name>
        <dbReference type="ChEBI" id="CHEBI:30413"/>
    </cofactor>
</comment>
<dbReference type="EMBL" id="PGCJ01000477">
    <property type="protein sequence ID" value="PLW27641.1"/>
    <property type="molecule type" value="Genomic_DNA"/>
</dbReference>
<comment type="similarity">
    <text evidence="1 6">Belongs to the cytochrome P450 family.</text>
</comment>
<evidence type="ECO:0000256" key="5">
    <source>
        <dbReference type="PIRSR" id="PIRSR602401-1"/>
    </source>
</evidence>
<keyword evidence="2 5" id="KW-0479">Metal-binding</keyword>
<keyword evidence="4 5" id="KW-0408">Iron</keyword>
<name>A0A2N5TQ96_9BASI</name>
<keyword evidence="5 6" id="KW-0349">Heme</keyword>
<evidence type="ECO:0000313" key="9">
    <source>
        <dbReference type="Proteomes" id="UP000235388"/>
    </source>
</evidence>
<dbReference type="PANTHER" id="PTHR24296">
    <property type="entry name" value="CYTOCHROME P450"/>
    <property type="match status" value="1"/>
</dbReference>
<dbReference type="Gene3D" id="1.10.630.10">
    <property type="entry name" value="Cytochrome P450"/>
    <property type="match status" value="1"/>
</dbReference>
<evidence type="ECO:0000256" key="7">
    <source>
        <dbReference type="SAM" id="MobiDB-lite"/>
    </source>
</evidence>
<keyword evidence="6" id="KW-0503">Monooxygenase</keyword>
<sequence length="527" mass="58777">MLDLSSPQIPQPSHRNRKEGKISILRSTRVAALPSVIKNRSRNLEDATVIALKHGAGFSNTIPGARVIDVSKPEWLEYIQKINFDNYVKGPLFGNVMSDVFGDGIFVSDGPSWKRARQATSTIFTIKTFKNIIVPASEKSTDALVELLKSTADKNRSIDFCDLFFRFTLDSFVQMTFGEELGLLSLEYDGQEKKTSSSKFFQGSIPFAAAFDHAQDHLDLRFSMIVGWQVIEKFVGSIGKPFKVACRVLDDCAYSLIDERIDQLTRASKSNDKEASSADLLSLFITALDERGSSLGRTELRDAAINLIVAGRDTTAEALSWTFFHLLMNPNIISRIRSEASEIVGEGNGHEHCVTYENYKRFTWANAVLLEALRLHPSVPKNTKTAVADDQIPGGPTIMAGDVVRWSDWQMARDPSLWGDDCGEFLPDRWIDEKGSIKQYGPFKFHAFNAGPRICLGMNLAIFQAVKVIVEVFRNFELEFAAGWLENVPKGESIEGITSRYPTPMYKSSLTLRMAAPMMISVENRAA</sequence>
<protein>
    <recommendedName>
        <fullName evidence="10">Cytochrome P450</fullName>
    </recommendedName>
</protein>
<feature type="region of interest" description="Disordered" evidence="7">
    <location>
        <begin position="1"/>
        <end position="20"/>
    </location>
</feature>
<dbReference type="GO" id="GO:0020037">
    <property type="term" value="F:heme binding"/>
    <property type="evidence" value="ECO:0007669"/>
    <property type="project" value="InterPro"/>
</dbReference>
<dbReference type="PRINTS" id="PR00385">
    <property type="entry name" value="P450"/>
</dbReference>
<dbReference type="GO" id="GO:0005506">
    <property type="term" value="F:iron ion binding"/>
    <property type="evidence" value="ECO:0007669"/>
    <property type="project" value="InterPro"/>
</dbReference>
<dbReference type="GO" id="GO:0004497">
    <property type="term" value="F:monooxygenase activity"/>
    <property type="evidence" value="ECO:0007669"/>
    <property type="project" value="UniProtKB-KW"/>
</dbReference>
<evidence type="ECO:0000313" key="8">
    <source>
        <dbReference type="EMBL" id="PLW27641.1"/>
    </source>
</evidence>
<organism evidence="8 9">
    <name type="scientific">Puccinia coronata f. sp. avenae</name>
    <dbReference type="NCBI Taxonomy" id="200324"/>
    <lineage>
        <taxon>Eukaryota</taxon>
        <taxon>Fungi</taxon>
        <taxon>Dikarya</taxon>
        <taxon>Basidiomycota</taxon>
        <taxon>Pucciniomycotina</taxon>
        <taxon>Pucciniomycetes</taxon>
        <taxon>Pucciniales</taxon>
        <taxon>Pucciniaceae</taxon>
        <taxon>Puccinia</taxon>
    </lineage>
</organism>
<dbReference type="STRING" id="200324.A0A2N5TQ96"/>
<dbReference type="InterPro" id="IPR001128">
    <property type="entry name" value="Cyt_P450"/>
</dbReference>
<evidence type="ECO:0000256" key="3">
    <source>
        <dbReference type="ARBA" id="ARBA00023002"/>
    </source>
</evidence>
<evidence type="ECO:0000256" key="1">
    <source>
        <dbReference type="ARBA" id="ARBA00010617"/>
    </source>
</evidence>
<dbReference type="InterPro" id="IPR002401">
    <property type="entry name" value="Cyt_P450_E_grp-I"/>
</dbReference>
<dbReference type="SUPFAM" id="SSF48264">
    <property type="entry name" value="Cytochrome P450"/>
    <property type="match status" value="1"/>
</dbReference>
<dbReference type="GO" id="GO:0016705">
    <property type="term" value="F:oxidoreductase activity, acting on paired donors, with incorporation or reduction of molecular oxygen"/>
    <property type="evidence" value="ECO:0007669"/>
    <property type="project" value="InterPro"/>
</dbReference>
<comment type="caution">
    <text evidence="8">The sequence shown here is derived from an EMBL/GenBank/DDBJ whole genome shotgun (WGS) entry which is preliminary data.</text>
</comment>
<feature type="compositionally biased region" description="Polar residues" evidence="7">
    <location>
        <begin position="1"/>
        <end position="13"/>
    </location>
</feature>
<accession>A0A2N5TQ96</accession>
<feature type="binding site" description="axial binding residue" evidence="5">
    <location>
        <position position="455"/>
    </location>
    <ligand>
        <name>heme</name>
        <dbReference type="ChEBI" id="CHEBI:30413"/>
    </ligand>
    <ligandPart>
        <name>Fe</name>
        <dbReference type="ChEBI" id="CHEBI:18248"/>
    </ligandPart>
</feature>
<gene>
    <name evidence="8" type="ORF">PCANC_19540</name>
</gene>
<dbReference type="GO" id="GO:0006629">
    <property type="term" value="P:lipid metabolic process"/>
    <property type="evidence" value="ECO:0007669"/>
    <property type="project" value="UniProtKB-ARBA"/>
</dbReference>
<dbReference type="AlphaFoldDB" id="A0A2N5TQ96"/>
<dbReference type="Pfam" id="PF00067">
    <property type="entry name" value="p450"/>
    <property type="match status" value="1"/>
</dbReference>
<evidence type="ECO:0008006" key="10">
    <source>
        <dbReference type="Google" id="ProtNLM"/>
    </source>
</evidence>
<evidence type="ECO:0000256" key="4">
    <source>
        <dbReference type="ARBA" id="ARBA00023004"/>
    </source>
</evidence>
<dbReference type="Proteomes" id="UP000235388">
    <property type="component" value="Unassembled WGS sequence"/>
</dbReference>